<reference evidence="2" key="1">
    <citation type="submission" date="2022-08" db="UniProtKB">
        <authorList>
            <consortium name="EnsemblMetazoa"/>
        </authorList>
    </citation>
    <scope>IDENTIFICATION</scope>
    <source>
        <strain evidence="2">05x7-T-G4-1.051#20</strain>
    </source>
</reference>
<dbReference type="EnsemblMetazoa" id="G4109.1">
    <property type="protein sequence ID" value="G4109.1:cds"/>
    <property type="gene ID" value="G4109"/>
</dbReference>
<sequence>MQRAKSSCVVAHLTGECIDPDEKDEFDEFLNLRNISRTLSEDIGVFVGYIGISEKWADETPINNGELDVGDVVLFKKMKKETDFLDPSPQPTHLDPIVYKRKEGHKSLIDFVNIECEIYITENGSLSEQGVHREEILRERFHVKNISNVKFKDAFHSNCFTEGEFCEVNRNNIYQDEEKLPECEKLESLPSKDEFFHKFVKKSKPVIFKSILRDWPAFTKWSNAYLRETFGQKHIRFQMSPNGDYEGVEPLSLWENAIRDELVNTDNLPFPDLVLVRPAPVNGTFSIFLDIIEGLSKGTLTNFSAYFQYSSIPEYLPELEKDLREDLLFPGLLINRQELNIWLSDGHTRGKLHFDDYENFLCQISGKKEVIMFDPNNNHQLYEGHLQEATLNLNWTTKSFHRRHVNNVTNAVMSPVNMVKPDFSRFPLFGETYPLNCTLEEGDVLYMPSFWWHEVQSFPNVTARRNLAVNFWYEPFFSKDHPCPECPLDVNPKYRHLL</sequence>
<dbReference type="AlphaFoldDB" id="A0A8W8N2U4"/>
<evidence type="ECO:0000259" key="1">
    <source>
        <dbReference type="PROSITE" id="PS51184"/>
    </source>
</evidence>
<dbReference type="InterPro" id="IPR003347">
    <property type="entry name" value="JmjC_dom"/>
</dbReference>
<organism evidence="2 3">
    <name type="scientific">Magallana gigas</name>
    <name type="common">Pacific oyster</name>
    <name type="synonym">Crassostrea gigas</name>
    <dbReference type="NCBI Taxonomy" id="29159"/>
    <lineage>
        <taxon>Eukaryota</taxon>
        <taxon>Metazoa</taxon>
        <taxon>Spiralia</taxon>
        <taxon>Lophotrochozoa</taxon>
        <taxon>Mollusca</taxon>
        <taxon>Bivalvia</taxon>
        <taxon>Autobranchia</taxon>
        <taxon>Pteriomorphia</taxon>
        <taxon>Ostreida</taxon>
        <taxon>Ostreoidea</taxon>
        <taxon>Ostreidae</taxon>
        <taxon>Magallana</taxon>
    </lineage>
</organism>
<dbReference type="Pfam" id="PF13621">
    <property type="entry name" value="Cupin_8"/>
    <property type="match status" value="1"/>
</dbReference>
<keyword evidence="3" id="KW-1185">Reference proteome</keyword>
<dbReference type="Gene3D" id="2.60.120.10">
    <property type="entry name" value="Jelly Rolls"/>
    <property type="match status" value="1"/>
</dbReference>
<accession>A0A8W8N2U4</accession>
<proteinExistence type="predicted"/>
<protein>
    <recommendedName>
        <fullName evidence="1">JmjC domain-containing protein</fullName>
    </recommendedName>
</protein>
<dbReference type="SUPFAM" id="SSF51197">
    <property type="entry name" value="Clavaminate synthase-like"/>
    <property type="match status" value="1"/>
</dbReference>
<dbReference type="PANTHER" id="PTHR12461:SF83">
    <property type="entry name" value="JMJC DOMAIN-CONTAINING PROTEIN"/>
    <property type="match status" value="1"/>
</dbReference>
<feature type="domain" description="JmjC" evidence="1">
    <location>
        <begin position="305"/>
        <end position="490"/>
    </location>
</feature>
<dbReference type="InterPro" id="IPR014710">
    <property type="entry name" value="RmlC-like_jellyroll"/>
</dbReference>
<dbReference type="SMART" id="SM00558">
    <property type="entry name" value="JmjC"/>
    <property type="match status" value="1"/>
</dbReference>
<dbReference type="Proteomes" id="UP000005408">
    <property type="component" value="Unassembled WGS sequence"/>
</dbReference>
<dbReference type="InterPro" id="IPR041667">
    <property type="entry name" value="Cupin_8"/>
</dbReference>
<evidence type="ECO:0000313" key="2">
    <source>
        <dbReference type="EnsemblMetazoa" id="G4109.1:cds"/>
    </source>
</evidence>
<evidence type="ECO:0000313" key="3">
    <source>
        <dbReference type="Proteomes" id="UP000005408"/>
    </source>
</evidence>
<dbReference type="PROSITE" id="PS51184">
    <property type="entry name" value="JMJC"/>
    <property type="match status" value="1"/>
</dbReference>
<dbReference type="PANTHER" id="PTHR12461">
    <property type="entry name" value="HYPOXIA-INDUCIBLE FACTOR 1 ALPHA INHIBITOR-RELATED"/>
    <property type="match status" value="1"/>
</dbReference>
<name>A0A8W8N2U4_MAGGI</name>